<protein>
    <recommendedName>
        <fullName evidence="3">Beta-glucuronidase</fullName>
        <ecNumber evidence="2">3.2.1.31</ecNumber>
    </recommendedName>
</protein>
<dbReference type="EMBL" id="ACIO01000625">
    <property type="protein sequence ID" value="EFC96062.1"/>
    <property type="molecule type" value="Genomic_DNA"/>
</dbReference>
<dbReference type="EC" id="3.2.1.31" evidence="2"/>
<dbReference type="PROSITE" id="PS00608">
    <property type="entry name" value="GLYCOSYL_HYDROL_F2_2"/>
    <property type="match status" value="1"/>
</dbReference>
<accession>D3AQ43</accession>
<dbReference type="PANTHER" id="PTHR10066:SF67">
    <property type="entry name" value="BETA-GLUCURONIDASE"/>
    <property type="match status" value="1"/>
</dbReference>
<name>D3AQ43_9FIRM</name>
<evidence type="ECO:0000256" key="6">
    <source>
        <dbReference type="RuleBase" id="RU361154"/>
    </source>
</evidence>
<dbReference type="InterPro" id="IPR006101">
    <property type="entry name" value="Glyco_hydro_2"/>
</dbReference>
<keyword evidence="4 6" id="KW-0378">Hydrolase</keyword>
<evidence type="ECO:0000256" key="4">
    <source>
        <dbReference type="ARBA" id="ARBA00022801"/>
    </source>
</evidence>
<reference evidence="10 11" key="1">
    <citation type="submission" date="2010-01" db="EMBL/GenBank/DDBJ databases">
        <authorList>
            <person name="Weinstock G."/>
            <person name="Sodergren E."/>
            <person name="Clifton S."/>
            <person name="Fulton L."/>
            <person name="Fulton B."/>
            <person name="Courtney L."/>
            <person name="Fronick C."/>
            <person name="Harrison M."/>
            <person name="Strong C."/>
            <person name="Farmer C."/>
            <person name="Delahaunty K."/>
            <person name="Markovic C."/>
            <person name="Hall O."/>
            <person name="Minx P."/>
            <person name="Tomlinson C."/>
            <person name="Mitreva M."/>
            <person name="Nelson J."/>
            <person name="Hou S."/>
            <person name="Wollam A."/>
            <person name="Pepin K.H."/>
            <person name="Johnson M."/>
            <person name="Bhonagiri V."/>
            <person name="Nash W.E."/>
            <person name="Warren W."/>
            <person name="Chinwalla A."/>
            <person name="Mardis E.R."/>
            <person name="Wilson R.K."/>
        </authorList>
    </citation>
    <scope>NUCLEOTIDE SEQUENCE [LARGE SCALE GENOMIC DNA]</scope>
    <source>
        <strain evidence="10 11">DSM 13479</strain>
    </source>
</reference>
<evidence type="ECO:0000259" key="8">
    <source>
        <dbReference type="Pfam" id="PF02836"/>
    </source>
</evidence>
<dbReference type="Gene3D" id="2.60.120.260">
    <property type="entry name" value="Galactose-binding domain-like"/>
    <property type="match status" value="1"/>
</dbReference>
<dbReference type="InterPro" id="IPR006103">
    <property type="entry name" value="Glyco_hydro_2_cat"/>
</dbReference>
<dbReference type="Pfam" id="PF02837">
    <property type="entry name" value="Glyco_hydro_2_N"/>
    <property type="match status" value="1"/>
</dbReference>
<evidence type="ECO:0000256" key="3">
    <source>
        <dbReference type="ARBA" id="ARBA00016205"/>
    </source>
</evidence>
<dbReference type="RefSeq" id="WP_006776167.1">
    <property type="nucleotide sequence ID" value="NZ_GG667772.1"/>
</dbReference>
<dbReference type="SUPFAM" id="SSF49303">
    <property type="entry name" value="beta-Galactosidase/glucuronidase domain"/>
    <property type="match status" value="1"/>
</dbReference>
<evidence type="ECO:0000259" key="9">
    <source>
        <dbReference type="Pfam" id="PF02837"/>
    </source>
</evidence>
<comment type="similarity">
    <text evidence="1 6">Belongs to the glycosyl hydrolase 2 family.</text>
</comment>
<dbReference type="InterPro" id="IPR036156">
    <property type="entry name" value="Beta-gal/glucu_dom_sf"/>
</dbReference>
<dbReference type="PROSITE" id="PS00719">
    <property type="entry name" value="GLYCOSYL_HYDROL_F2_1"/>
    <property type="match status" value="1"/>
</dbReference>
<dbReference type="InterPro" id="IPR006102">
    <property type="entry name" value="Ig-like_GH2"/>
</dbReference>
<dbReference type="Pfam" id="PF02836">
    <property type="entry name" value="Glyco_hydro_2_C"/>
    <property type="match status" value="1"/>
</dbReference>
<dbReference type="InterPro" id="IPR023230">
    <property type="entry name" value="Glyco_hydro_2_CS"/>
</dbReference>
<feature type="domain" description="Glycoside hydrolase family 2 immunoglobulin-like beta-sandwich" evidence="7">
    <location>
        <begin position="187"/>
        <end position="278"/>
    </location>
</feature>
<evidence type="ECO:0000256" key="1">
    <source>
        <dbReference type="ARBA" id="ARBA00007401"/>
    </source>
</evidence>
<dbReference type="InterPro" id="IPR023232">
    <property type="entry name" value="Glyco_hydro_2_AS"/>
</dbReference>
<dbReference type="GO" id="GO:0005615">
    <property type="term" value="C:extracellular space"/>
    <property type="evidence" value="ECO:0007669"/>
    <property type="project" value="TreeGrafter"/>
</dbReference>
<dbReference type="Proteomes" id="UP000004968">
    <property type="component" value="Unassembled WGS sequence"/>
</dbReference>
<proteinExistence type="inferred from homology"/>
<organism evidence="10 11">
    <name type="scientific">Hungatella hathewayi DSM 13479</name>
    <dbReference type="NCBI Taxonomy" id="566550"/>
    <lineage>
        <taxon>Bacteria</taxon>
        <taxon>Bacillati</taxon>
        <taxon>Bacillota</taxon>
        <taxon>Clostridia</taxon>
        <taxon>Lachnospirales</taxon>
        <taxon>Lachnospiraceae</taxon>
        <taxon>Hungatella</taxon>
    </lineage>
</organism>
<gene>
    <name evidence="10" type="ORF">CLOSTHATH_05749</name>
</gene>
<dbReference type="HOGENOM" id="CLU_006501_6_1_9"/>
<dbReference type="NCBIfam" id="NF007538">
    <property type="entry name" value="PRK10150.1"/>
    <property type="match status" value="1"/>
</dbReference>
<dbReference type="PANTHER" id="PTHR10066">
    <property type="entry name" value="BETA-GLUCURONIDASE"/>
    <property type="match status" value="1"/>
</dbReference>
<dbReference type="InterPro" id="IPR008979">
    <property type="entry name" value="Galactose-bd-like_sf"/>
</dbReference>
<dbReference type="GO" id="GO:0019391">
    <property type="term" value="P:glucuronoside catabolic process"/>
    <property type="evidence" value="ECO:0007669"/>
    <property type="project" value="TreeGrafter"/>
</dbReference>
<evidence type="ECO:0000259" key="7">
    <source>
        <dbReference type="Pfam" id="PF00703"/>
    </source>
</evidence>
<evidence type="ECO:0000256" key="5">
    <source>
        <dbReference type="ARBA" id="ARBA00023295"/>
    </source>
</evidence>
<evidence type="ECO:0000313" key="10">
    <source>
        <dbReference type="EMBL" id="EFC96062.1"/>
    </source>
</evidence>
<dbReference type="FunFam" id="3.20.20.80:FF:000080">
    <property type="entry name" value="Beta-glucuronidase UidA"/>
    <property type="match status" value="1"/>
</dbReference>
<sequence>MLYPYESRSREVKDISGVWRFKLDRDGVGMKERWYEKKLEGSIPMPVPASYNDITQEADVRDYVGEVWYEKTVTIPQSWKGRRIVLRFGSVTHFGRVWLNGDFLMVHKGGYLPFEAEINPEPGTEARITVMVSNVLDYQTLPPGEVEILDDPYKYERPIKVQRYFHDFFNYAGIHRPVKLYTTPQCYIRDITVNTDIDGETGVIRYQARGNEAGRLFVEVFDSNGQSVGRAEGEAGEIHIGQAELWEPLKPYLYQLNVYLEPEDGREADIYSMKVGIRTVKVAGKQFLINGKPFYFKGFGKHEDMDIKGKGLDLAMCVKDFNLMKWINANSLRTSHYPYAEEILDLADEYGFVVIDESPAVGMTFFNEDKKVFVEERVNRDTLKHHIEVMEELVARDKNHPCVVMWSVANEPSSWESGAVPYFESVIGAVRRADPGRPITMVSYAFPYGPRIDRVASMLDVVCINKYYSWYEDSGMLDVIDYQVKKELDLWHKVFEKPLIMTEYGADSIAGFHSCPPVMFTEEYQIEMVKRFNQAFDRLDFVIGEHLWAFSDFATKQGTTRVIGNRKGVFTRERNPKSIAFLLRDRWKKDFTTKTLDL</sequence>
<dbReference type="InterPro" id="IPR017853">
    <property type="entry name" value="GH"/>
</dbReference>
<feature type="domain" description="Glycosyl hydrolases family 2 sugar binding" evidence="9">
    <location>
        <begin position="13"/>
        <end position="184"/>
    </location>
</feature>
<dbReference type="SUPFAM" id="SSF49785">
    <property type="entry name" value="Galactose-binding domain-like"/>
    <property type="match status" value="1"/>
</dbReference>
<dbReference type="SUPFAM" id="SSF51445">
    <property type="entry name" value="(Trans)glycosidases"/>
    <property type="match status" value="1"/>
</dbReference>
<dbReference type="FunFam" id="2.60.120.260:FF:000027">
    <property type="entry name" value="Beta-glucuronidase"/>
    <property type="match status" value="1"/>
</dbReference>
<evidence type="ECO:0000256" key="2">
    <source>
        <dbReference type="ARBA" id="ARBA00012761"/>
    </source>
</evidence>
<dbReference type="InterPro" id="IPR006104">
    <property type="entry name" value="Glyco_hydro_2_N"/>
</dbReference>
<dbReference type="Gene3D" id="2.60.40.10">
    <property type="entry name" value="Immunoglobulins"/>
    <property type="match status" value="1"/>
</dbReference>
<comment type="caution">
    <text evidence="10">The sequence shown here is derived from an EMBL/GenBank/DDBJ whole genome shotgun (WGS) entry which is preliminary data.</text>
</comment>
<dbReference type="AlphaFoldDB" id="D3AQ43"/>
<dbReference type="PRINTS" id="PR00132">
    <property type="entry name" value="GLHYDRLASE2"/>
</dbReference>
<feature type="domain" description="Glycoside hydrolase family 2 catalytic" evidence="8">
    <location>
        <begin position="280"/>
        <end position="589"/>
    </location>
</feature>
<evidence type="ECO:0000313" key="11">
    <source>
        <dbReference type="Proteomes" id="UP000004968"/>
    </source>
</evidence>
<keyword evidence="5 6" id="KW-0326">Glycosidase</keyword>
<dbReference type="GO" id="GO:0030246">
    <property type="term" value="F:carbohydrate binding"/>
    <property type="evidence" value="ECO:0007669"/>
    <property type="project" value="TreeGrafter"/>
</dbReference>
<dbReference type="GO" id="GO:0004566">
    <property type="term" value="F:beta-glucuronidase activity"/>
    <property type="evidence" value="ECO:0007669"/>
    <property type="project" value="UniProtKB-EC"/>
</dbReference>
<dbReference type="Pfam" id="PF00703">
    <property type="entry name" value="Glyco_hydro_2"/>
    <property type="match status" value="1"/>
</dbReference>
<dbReference type="GeneID" id="93149211"/>
<dbReference type="GO" id="GO:0005975">
    <property type="term" value="P:carbohydrate metabolic process"/>
    <property type="evidence" value="ECO:0007669"/>
    <property type="project" value="InterPro"/>
</dbReference>
<dbReference type="InterPro" id="IPR013783">
    <property type="entry name" value="Ig-like_fold"/>
</dbReference>
<dbReference type="Gene3D" id="3.20.20.80">
    <property type="entry name" value="Glycosidases"/>
    <property type="match status" value="1"/>
</dbReference>